<comment type="caution">
    <text evidence="1">The sequence shown here is derived from an EMBL/GenBank/DDBJ whole genome shotgun (WGS) entry which is preliminary data.</text>
</comment>
<dbReference type="RefSeq" id="WP_317721460.1">
    <property type="nucleotide sequence ID" value="NZ_JAWLVK010000001.1"/>
</dbReference>
<name>A0AAE4V6P8_MYCFO</name>
<organism evidence="1 2">
    <name type="scientific">Mycolicibacterium fortuitum</name>
    <name type="common">Mycobacterium fortuitum</name>
    <dbReference type="NCBI Taxonomy" id="1766"/>
    <lineage>
        <taxon>Bacteria</taxon>
        <taxon>Bacillati</taxon>
        <taxon>Actinomycetota</taxon>
        <taxon>Actinomycetes</taxon>
        <taxon>Mycobacteriales</taxon>
        <taxon>Mycobacteriaceae</taxon>
        <taxon>Mycolicibacterium</taxon>
    </lineage>
</organism>
<protein>
    <submittedName>
        <fullName evidence="1">Uncharacterized protein</fullName>
    </submittedName>
</protein>
<evidence type="ECO:0000313" key="2">
    <source>
        <dbReference type="Proteomes" id="UP001186041"/>
    </source>
</evidence>
<sequence length="129" mass="13563">MNQAVVDLIARTLPMGLPHPGDENTPSRIVPLPGFRSTGMSDEQAQEFIGQAAKTVAEALVHLIEGEYEILTKADAAQLRQDAADAPDGTRIVTLHCGNTNNPALLQLTVGKTDQVVVPAAALKALKGS</sequence>
<gene>
    <name evidence="1" type="ORF">R4485_01025</name>
</gene>
<dbReference type="AlphaFoldDB" id="A0AAE4V6P8"/>
<proteinExistence type="predicted"/>
<dbReference type="Proteomes" id="UP001186041">
    <property type="component" value="Unassembled WGS sequence"/>
</dbReference>
<dbReference type="EMBL" id="JAWLVV010000001">
    <property type="protein sequence ID" value="MDV7288743.1"/>
    <property type="molecule type" value="Genomic_DNA"/>
</dbReference>
<accession>A0AAE4V6P8</accession>
<evidence type="ECO:0000313" key="1">
    <source>
        <dbReference type="EMBL" id="MDV7288743.1"/>
    </source>
</evidence>
<reference evidence="1" key="1">
    <citation type="submission" date="2023-10" db="EMBL/GenBank/DDBJ databases">
        <title>Mycolicibacterium fortuitum clinical isolates causing pulmonary infections in humans.</title>
        <authorList>
            <person name="Mejia-Ponce P.M."/>
            <person name="Zenteno-Cuevas R."/>
            <person name="Licona-Cassani C."/>
        </authorList>
    </citation>
    <scope>NUCLEOTIDE SEQUENCE</scope>
    <source>
        <strain evidence="1">M8</strain>
    </source>
</reference>